<dbReference type="PANTHER" id="PTHR19271">
    <property type="entry name" value="CYTOCHROME B"/>
    <property type="match status" value="1"/>
</dbReference>
<evidence type="ECO:0000256" key="1">
    <source>
        <dbReference type="ARBA" id="ARBA00004141"/>
    </source>
</evidence>
<dbReference type="PANTHER" id="PTHR19271:SF16">
    <property type="entry name" value="CYTOCHROME B"/>
    <property type="match status" value="1"/>
</dbReference>
<feature type="transmembrane region" description="Helical" evidence="11">
    <location>
        <begin position="322"/>
        <end position="342"/>
    </location>
</feature>
<evidence type="ECO:0000259" key="12">
    <source>
        <dbReference type="PROSITE" id="PS51002"/>
    </source>
</evidence>
<dbReference type="GO" id="GO:0046872">
    <property type="term" value="F:metal ion binding"/>
    <property type="evidence" value="ECO:0007669"/>
    <property type="project" value="UniProtKB-KW"/>
</dbReference>
<dbReference type="PROSITE" id="PS51002">
    <property type="entry name" value="CYTB_NTER"/>
    <property type="match status" value="1"/>
</dbReference>
<keyword evidence="4 11" id="KW-0812">Transmembrane</keyword>
<feature type="transmembrane region" description="Helical" evidence="11">
    <location>
        <begin position="112"/>
        <end position="130"/>
    </location>
</feature>
<dbReference type="PROSITE" id="PS51003">
    <property type="entry name" value="CYTB_CTER"/>
    <property type="match status" value="1"/>
</dbReference>
<keyword evidence="6" id="KW-0249">Electron transport</keyword>
<comment type="caution">
    <text evidence="14">The sequence shown here is derived from an EMBL/GenBank/DDBJ whole genome shotgun (WGS) entry which is preliminary data.</text>
</comment>
<accession>A0ABD6AKK5</accession>
<feature type="transmembrane region" description="Helical" evidence="11">
    <location>
        <begin position="362"/>
        <end position="383"/>
    </location>
</feature>
<feature type="domain" description="Cytochrome b/b6 N-terminal region profile" evidence="12">
    <location>
        <begin position="14"/>
        <end position="239"/>
    </location>
</feature>
<dbReference type="GO" id="GO:0016020">
    <property type="term" value="C:membrane"/>
    <property type="evidence" value="ECO:0007669"/>
    <property type="project" value="UniProtKB-SubCell"/>
</dbReference>
<dbReference type="Pfam" id="PF13631">
    <property type="entry name" value="Cytochrom_B_N_2"/>
    <property type="match status" value="1"/>
</dbReference>
<name>A0ABD6AKK5_9EURY</name>
<dbReference type="InterPro" id="IPR016174">
    <property type="entry name" value="Di-haem_cyt_TM"/>
</dbReference>
<evidence type="ECO:0000256" key="4">
    <source>
        <dbReference type="ARBA" id="ARBA00022692"/>
    </source>
</evidence>
<evidence type="ECO:0000313" key="15">
    <source>
        <dbReference type="Proteomes" id="UP001596545"/>
    </source>
</evidence>
<keyword evidence="15" id="KW-1185">Reference proteome</keyword>
<keyword evidence="9 11" id="KW-0472">Membrane</keyword>
<sequence length="511" mass="54217">MSRTDAAADRVRDAYDWVDSRLDLDDASDFLGKAFPAEDSFLLGEVALFCFVILVSTGTFLAFFYEPSTASVEYAGSVVRYRGEEVPAAFKSVLNITYDVPFGMFLRRMHHWAAHLFVAAIALHMLRVFFTGAYRNPREPNWVVGTGLAGLAMFAAYTGYSLPYDEFASTAVGIGYNVASSIPVVGDPIASIVFGGQFPTSATIPRLFFLHVFLIPAAIAGLIAVHMAILLRQKHTEGRRDGDVDPAPVSREVAGSARPPRDDGSTGDEPAGDATGAADGGRPAGDATGAADGERPVLDRDDDSVVIGLPAFPNQTAVSAMVFFLTMAVLSLLAGFLPVHNIAAYGPNDPASTPSLIMPDWFLMWGYGFLKLTPSWLSFDVLGVHVSSEFVGGVLLPGLVFLAVVVWPFVDRAEEPEHFTRNYLDRPFPTAVGIVGVTLVMVASVAGMDVILADILGTSTAVLRPYLTAALILVPAAAGTVTYWVLGGFDDGSGGTGSGDAPGDTEEVADD</sequence>
<evidence type="ECO:0000313" key="14">
    <source>
        <dbReference type="EMBL" id="MFC7324679.1"/>
    </source>
</evidence>
<keyword evidence="2" id="KW-0813">Transport</keyword>
<feature type="compositionally biased region" description="Low complexity" evidence="10">
    <location>
        <begin position="267"/>
        <end position="277"/>
    </location>
</feature>
<evidence type="ECO:0000256" key="11">
    <source>
        <dbReference type="SAM" id="Phobius"/>
    </source>
</evidence>
<comment type="subcellular location">
    <subcellularLocation>
        <location evidence="1">Membrane</location>
        <topology evidence="1">Multi-pass membrane protein</topology>
    </subcellularLocation>
</comment>
<evidence type="ECO:0000256" key="3">
    <source>
        <dbReference type="ARBA" id="ARBA00022617"/>
    </source>
</evidence>
<dbReference type="InterPro" id="IPR036150">
    <property type="entry name" value="Cyt_b/b6_C_sf"/>
</dbReference>
<dbReference type="Proteomes" id="UP001596545">
    <property type="component" value="Unassembled WGS sequence"/>
</dbReference>
<evidence type="ECO:0000256" key="7">
    <source>
        <dbReference type="ARBA" id="ARBA00022989"/>
    </source>
</evidence>
<protein>
    <submittedName>
        <fullName evidence="14">Cytochrome bc complex cytochrome b subunit</fullName>
    </submittedName>
</protein>
<feature type="transmembrane region" description="Helical" evidence="11">
    <location>
        <begin position="208"/>
        <end position="231"/>
    </location>
</feature>
<organism evidence="14 15">
    <name type="scientific">Halorubrum rutilum</name>
    <dbReference type="NCBI Taxonomy" id="1364933"/>
    <lineage>
        <taxon>Archaea</taxon>
        <taxon>Methanobacteriati</taxon>
        <taxon>Methanobacteriota</taxon>
        <taxon>Stenosarchaea group</taxon>
        <taxon>Halobacteria</taxon>
        <taxon>Halobacteriales</taxon>
        <taxon>Haloferacaceae</taxon>
        <taxon>Halorubrum</taxon>
    </lineage>
</organism>
<dbReference type="Gene3D" id="1.20.810.10">
    <property type="entry name" value="Cytochrome Bc1 Complex, Chain C"/>
    <property type="match status" value="1"/>
</dbReference>
<keyword evidence="5" id="KW-0479">Metal-binding</keyword>
<keyword evidence="3" id="KW-0349">Heme</keyword>
<reference evidence="14 15" key="1">
    <citation type="journal article" date="2019" name="Int. J. Syst. Evol. Microbiol.">
        <title>The Global Catalogue of Microorganisms (GCM) 10K type strain sequencing project: providing services to taxonomists for standard genome sequencing and annotation.</title>
        <authorList>
            <consortium name="The Broad Institute Genomics Platform"/>
            <consortium name="The Broad Institute Genome Sequencing Center for Infectious Disease"/>
            <person name="Wu L."/>
            <person name="Ma J."/>
        </authorList>
    </citation>
    <scope>NUCLEOTIDE SEQUENCE [LARGE SCALE GENOMIC DNA]</scope>
    <source>
        <strain evidence="14 15">CGMCC 1.12554</strain>
    </source>
</reference>
<evidence type="ECO:0000256" key="6">
    <source>
        <dbReference type="ARBA" id="ARBA00022982"/>
    </source>
</evidence>
<feature type="transmembrane region" description="Helical" evidence="11">
    <location>
        <begin position="430"/>
        <end position="453"/>
    </location>
</feature>
<dbReference type="SUPFAM" id="SSF81342">
    <property type="entry name" value="Transmembrane di-heme cytochromes"/>
    <property type="match status" value="1"/>
</dbReference>
<evidence type="ECO:0000256" key="5">
    <source>
        <dbReference type="ARBA" id="ARBA00022723"/>
    </source>
</evidence>
<evidence type="ECO:0000259" key="13">
    <source>
        <dbReference type="PROSITE" id="PS51003"/>
    </source>
</evidence>
<feature type="transmembrane region" description="Helical" evidence="11">
    <location>
        <begin position="142"/>
        <end position="160"/>
    </location>
</feature>
<dbReference type="EMBL" id="JBHTBL010000005">
    <property type="protein sequence ID" value="MFC7324679.1"/>
    <property type="molecule type" value="Genomic_DNA"/>
</dbReference>
<dbReference type="InterPro" id="IPR005798">
    <property type="entry name" value="Cyt_b/b6_C"/>
</dbReference>
<keyword evidence="7 11" id="KW-1133">Transmembrane helix</keyword>
<feature type="transmembrane region" description="Helical" evidence="11">
    <location>
        <begin position="465"/>
        <end position="486"/>
    </location>
</feature>
<evidence type="ECO:0000256" key="10">
    <source>
        <dbReference type="SAM" id="MobiDB-lite"/>
    </source>
</evidence>
<dbReference type="RefSeq" id="WP_256408931.1">
    <property type="nucleotide sequence ID" value="NZ_JANHDN010000004.1"/>
</dbReference>
<evidence type="ECO:0000256" key="2">
    <source>
        <dbReference type="ARBA" id="ARBA00022448"/>
    </source>
</evidence>
<dbReference type="InterPro" id="IPR027387">
    <property type="entry name" value="Cytb/b6-like_sf"/>
</dbReference>
<dbReference type="SUPFAM" id="SSF81648">
    <property type="entry name" value="a domain/subunit of cytochrome bc1 complex (Ubiquinol-cytochrome c reductase)"/>
    <property type="match status" value="1"/>
</dbReference>
<proteinExistence type="predicted"/>
<dbReference type="Pfam" id="PF00032">
    <property type="entry name" value="Cytochrom_B_C"/>
    <property type="match status" value="1"/>
</dbReference>
<feature type="domain" description="Cytochrome b/b6 C-terminal region profile" evidence="13">
    <location>
        <begin position="298"/>
        <end position="488"/>
    </location>
</feature>
<gene>
    <name evidence="14" type="ORF">ACFQMF_08810</name>
</gene>
<evidence type="ECO:0000256" key="9">
    <source>
        <dbReference type="ARBA" id="ARBA00023136"/>
    </source>
</evidence>
<evidence type="ECO:0000256" key="8">
    <source>
        <dbReference type="ARBA" id="ARBA00023004"/>
    </source>
</evidence>
<feature type="transmembrane region" description="Helical" evidence="11">
    <location>
        <begin position="41"/>
        <end position="65"/>
    </location>
</feature>
<dbReference type="InterPro" id="IPR005797">
    <property type="entry name" value="Cyt_b/b6_N"/>
</dbReference>
<feature type="transmembrane region" description="Helical" evidence="11">
    <location>
        <begin position="390"/>
        <end position="410"/>
    </location>
</feature>
<dbReference type="AlphaFoldDB" id="A0ABD6AKK5"/>
<feature type="region of interest" description="Disordered" evidence="10">
    <location>
        <begin position="236"/>
        <end position="297"/>
    </location>
</feature>
<keyword evidence="8" id="KW-0408">Iron</keyword>